<sequence length="54" mass="6106">GHGRWCMRKMGGEHEHRLLSSSVFNSEGAKEDVRKKALHRAVVIKPAEDRHASL</sequence>
<evidence type="ECO:0000313" key="2">
    <source>
        <dbReference type="Proteomes" id="UP001519460"/>
    </source>
</evidence>
<dbReference type="EMBL" id="JACVVK020000026">
    <property type="protein sequence ID" value="KAK7502376.1"/>
    <property type="molecule type" value="Genomic_DNA"/>
</dbReference>
<organism evidence="1 2">
    <name type="scientific">Batillaria attramentaria</name>
    <dbReference type="NCBI Taxonomy" id="370345"/>
    <lineage>
        <taxon>Eukaryota</taxon>
        <taxon>Metazoa</taxon>
        <taxon>Spiralia</taxon>
        <taxon>Lophotrochozoa</taxon>
        <taxon>Mollusca</taxon>
        <taxon>Gastropoda</taxon>
        <taxon>Caenogastropoda</taxon>
        <taxon>Sorbeoconcha</taxon>
        <taxon>Cerithioidea</taxon>
        <taxon>Batillariidae</taxon>
        <taxon>Batillaria</taxon>
    </lineage>
</organism>
<proteinExistence type="predicted"/>
<comment type="caution">
    <text evidence="1">The sequence shown here is derived from an EMBL/GenBank/DDBJ whole genome shotgun (WGS) entry which is preliminary data.</text>
</comment>
<dbReference type="Proteomes" id="UP001519460">
    <property type="component" value="Unassembled WGS sequence"/>
</dbReference>
<evidence type="ECO:0000313" key="1">
    <source>
        <dbReference type="EMBL" id="KAK7502376.1"/>
    </source>
</evidence>
<protein>
    <submittedName>
        <fullName evidence="1">Uncharacterized protein</fullName>
    </submittedName>
</protein>
<gene>
    <name evidence="1" type="ORF">BaRGS_00006329</name>
</gene>
<dbReference type="AlphaFoldDB" id="A0ABD0LSB7"/>
<reference evidence="1 2" key="1">
    <citation type="journal article" date="2023" name="Sci. Data">
        <title>Genome assembly of the Korean intertidal mud-creeper Batillaria attramentaria.</title>
        <authorList>
            <person name="Patra A.K."/>
            <person name="Ho P.T."/>
            <person name="Jun S."/>
            <person name="Lee S.J."/>
            <person name="Kim Y."/>
            <person name="Won Y.J."/>
        </authorList>
    </citation>
    <scope>NUCLEOTIDE SEQUENCE [LARGE SCALE GENOMIC DNA]</scope>
    <source>
        <strain evidence="1">Wonlab-2016</strain>
    </source>
</reference>
<name>A0ABD0LSB7_9CAEN</name>
<keyword evidence="2" id="KW-1185">Reference proteome</keyword>
<accession>A0ABD0LSB7</accession>
<feature type="non-terminal residue" evidence="1">
    <location>
        <position position="1"/>
    </location>
</feature>